<evidence type="ECO:0000259" key="3">
    <source>
        <dbReference type="Pfam" id="PF16201"/>
    </source>
</evidence>
<name>A0A316VBF4_9BASI</name>
<feature type="domain" description="URB1 central HEAT repeat" evidence="4">
    <location>
        <begin position="744"/>
        <end position="910"/>
    </location>
</feature>
<feature type="domain" description="URB1 C-terminal" evidence="3">
    <location>
        <begin position="1566"/>
        <end position="1770"/>
    </location>
</feature>
<dbReference type="Proteomes" id="UP000245771">
    <property type="component" value="Unassembled WGS sequence"/>
</dbReference>
<keyword evidence="6" id="KW-1185">Reference proteome</keyword>
<dbReference type="Pfam" id="PF16201">
    <property type="entry name" value="NopRA1"/>
    <property type="match status" value="1"/>
</dbReference>
<accession>A0A316VBF4</accession>
<evidence type="ECO:0000259" key="2">
    <source>
        <dbReference type="Pfam" id="PF11707"/>
    </source>
</evidence>
<dbReference type="RefSeq" id="XP_025355148.1">
    <property type="nucleotide sequence ID" value="XM_025500336.1"/>
</dbReference>
<feature type="region of interest" description="Disordered" evidence="1">
    <location>
        <begin position="1"/>
        <end position="22"/>
    </location>
</feature>
<proteinExistence type="predicted"/>
<dbReference type="GeneID" id="37022117"/>
<organism evidence="5 6">
    <name type="scientific">Meira miltonrushii</name>
    <dbReference type="NCBI Taxonomy" id="1280837"/>
    <lineage>
        <taxon>Eukaryota</taxon>
        <taxon>Fungi</taxon>
        <taxon>Dikarya</taxon>
        <taxon>Basidiomycota</taxon>
        <taxon>Ustilaginomycotina</taxon>
        <taxon>Exobasidiomycetes</taxon>
        <taxon>Exobasidiales</taxon>
        <taxon>Brachybasidiaceae</taxon>
        <taxon>Meira</taxon>
    </lineage>
</organism>
<feature type="domain" description="URB1 N-terminal" evidence="2">
    <location>
        <begin position="96"/>
        <end position="484"/>
    </location>
</feature>
<dbReference type="STRING" id="1280837.A0A316VBF4"/>
<dbReference type="EMBL" id="KZ819603">
    <property type="protein sequence ID" value="PWN34846.1"/>
    <property type="molecule type" value="Genomic_DNA"/>
</dbReference>
<dbReference type="InterPro" id="IPR039844">
    <property type="entry name" value="URB1"/>
</dbReference>
<dbReference type="PANTHER" id="PTHR13500:SF0">
    <property type="entry name" value="NUCLEOLAR PRE-RIBOSOMAL-ASSOCIATED PROTEIN 1"/>
    <property type="match status" value="1"/>
</dbReference>
<dbReference type="Pfam" id="PF26140">
    <property type="entry name" value="HEAT_URB1"/>
    <property type="match status" value="1"/>
</dbReference>
<dbReference type="GO" id="GO:0000466">
    <property type="term" value="P:maturation of 5.8S rRNA from tricistronic rRNA transcript (SSU-rRNA, 5.8S rRNA, LSU-rRNA)"/>
    <property type="evidence" value="ECO:0007669"/>
    <property type="project" value="TreeGrafter"/>
</dbReference>
<dbReference type="PANTHER" id="PTHR13500">
    <property type="entry name" value="NUCLEOLAR PRERIBOSOMAL-ASSOCIATED PROTEIN 1"/>
    <property type="match status" value="1"/>
</dbReference>
<evidence type="ECO:0000313" key="6">
    <source>
        <dbReference type="Proteomes" id="UP000245771"/>
    </source>
</evidence>
<protein>
    <recommendedName>
        <fullName evidence="7">Nucleolar pre-ribosomal-associated protein 1 C-terminal domain-containing protein</fullName>
    </recommendedName>
</protein>
<reference evidence="5 6" key="1">
    <citation type="journal article" date="2018" name="Mol. Biol. Evol.">
        <title>Broad Genomic Sampling Reveals a Smut Pathogenic Ancestry of the Fungal Clade Ustilaginomycotina.</title>
        <authorList>
            <person name="Kijpornyongpan T."/>
            <person name="Mondo S.J."/>
            <person name="Barry K."/>
            <person name="Sandor L."/>
            <person name="Lee J."/>
            <person name="Lipzen A."/>
            <person name="Pangilinan J."/>
            <person name="LaButti K."/>
            <person name="Hainaut M."/>
            <person name="Henrissat B."/>
            <person name="Grigoriev I.V."/>
            <person name="Spatafora J.W."/>
            <person name="Aime M.C."/>
        </authorList>
    </citation>
    <scope>NUCLEOTIDE SEQUENCE [LARGE SCALE GENOMIC DNA]</scope>
    <source>
        <strain evidence="5 6">MCA 3882</strain>
    </source>
</reference>
<dbReference type="GO" id="GO:0000463">
    <property type="term" value="P:maturation of LSU-rRNA from tricistronic rRNA transcript (SSU-rRNA, 5.8S rRNA, LSU-rRNA)"/>
    <property type="evidence" value="ECO:0007669"/>
    <property type="project" value="TreeGrafter"/>
</dbReference>
<evidence type="ECO:0000256" key="1">
    <source>
        <dbReference type="SAM" id="MobiDB-lite"/>
    </source>
</evidence>
<dbReference type="InParanoid" id="A0A316VBF4"/>
<dbReference type="InterPro" id="IPR059018">
    <property type="entry name" value="HEAT_URB1"/>
</dbReference>
<evidence type="ECO:0008006" key="7">
    <source>
        <dbReference type="Google" id="ProtNLM"/>
    </source>
</evidence>
<sequence>MSVAKSHKTASTSHAGNSSEKVVASEHSLSDLVVMLDSTSLDSLRLALVELNRKTAVYRSDERIGPSDARIQTALELVSLGGVTSDTSSMNASKGIWHAWEVANSQKQSGLLPLVLHLLANLINVLGAHQPNHEQAEKIIHSLISTPDSVHGQRSWNDLQTYLSETGGAKPKGSGKDRIKGTSTDDLISATLRLLLAITSFAGAKYARNVFDNMAWGMKSLSKLLNMRRRNATKKRDNKSTPVVRGLSTATLDRPDIRTLWIMFLLSFLRSPSGGCTAVSLRIAALSLGKDMYSAIMKGLTKDPAQIVAFILMGLHDGLLSDEASAKLPRGRVVSLFNEWTCKELVAMYERENDTIKLVQSEEEHSIADVVHHFLLALCTHPGRGVCYIDNGWYGRMNDKTNIDDDGSIEATEGTNEDAGQVTRLSIYNKVLLGVLRSLTPYRSPKQGELAIRILKAAPELSGPYFITLTNIIDPKPLSISWLSSSTFLGRALSLPLPTFQSKSGKWHSLPPSKRACTEALLPTCLSKAMFSRGIAMQDRLSRYATITLLIRTLSRLLLFRDVCFSANEGSAQIQQGTDIDIHQDAEEAVLRGEVGLQANTQTPWIAIWEEVAISSQECLPDLTQLIHSLDAFQKNVGNEKVEKEGEASSANNATLLESTLKACWLLLEVTPSSEHVSTADLDKLFQFSLSDVKDDQDDSSGLVSLSKLHAMRAVATRAFENGQGEFNIFARTSSSLAGTSSSASSLSRLLHIANSSSLPMLRSTSLALISSAMKASVMFEHDSAEWQAWQYALDGQDCHLYDFIDECAQRCIKVPYKYIEMAREAVLKQNGSEESMTDIAFSPLLYTMLEQLTIRIQKNLLSDAHLPIAFSSFLSRYLPAMRVSNRPTKILLALLEECRNLFTSSEFSSNPDLFSNLKRSSDLLTALTLGPSTEKVNGHVKDKAAKSTDGSNIHQFILNPSSESKIDWSLTSPIEAKMVFLSSLSKLLDGQTKLTSAVVIRQALENGANDRSYLQTFLFDNIQLLRSIVQSPERLSFLIDVITTSTFNSASELDREMMSNLIRLIVDDLSPRSPSLCQASARLASFMQTSDRQRVIDTLIQEEEYLEQVSGILALDQDTVLNDEVPQKIISKRNGTKNVEDILYLLQRSHKGANTNVEKLIDFTVKNLDEPLASTALRSLMIHYEASRPHAIQQLLTRPNKTISKYAAEAIAEAIGVNATNLPSDLAHDAIATVTSHIFSKDHAISTAMVRATVSLTRTFKDQVYTTLLSNIPEKPINVFKAEAVLLALHAAKNDDECPAAKKVVHAISEKILQWLVRRFAEDEEDGAETLEVIKALLVLIRFQSSLLKNLSHLVEPVLTAAIDRRLQSELHAELITSLFISTPLKSNIVQLFMDKMLHDRAALAVASIRENIVTAVTTYIEKDRTLASNALMTRLVSLYRGTLDLSDRQIFQSLAFYEQSHASVSMLSMLKEWNSSNEVSGSSEESLIYRLDANRVLDTIQHFPRARSYRDLKSAGYGQLSVKQTEPASLYDPLFLLSAYAQFLSGDRDPSGLQLVEMMRTNVLGATVCCLSSIDQSVRSSASLMVAKTYAFAKSAEFQEKEQLLLILDALRNSIKQAKLIDGDGVMSRPLPLTITMFVAHAIRALAQPTIYLYPLISRFLLQRATPLDPSDIPLLYGFLYASSYQTQTHKQQRLFILRFLTSAVRYGGQADWKIMRHRHVWQGICVLYTTSRSTGDTSLKRAIEEFWLSAMQQEHVVTYAILRIGFVEYLQQMVITIGTSNDQEKLFLLHLVCCMIQNGDLQKLRKATNNLWLSSICGLVTRLKVEKLMLSPDLAKELDHTVQKLSSFLLELSQIGGSASVLMESDLFRTMDLLSSILLDYFSMIEEQIPEMSHDDVFRSTLEHITQISQRTKSVLKLKSLMKECDGKIDKELLQRLN</sequence>
<dbReference type="Pfam" id="PF11707">
    <property type="entry name" value="Npa1"/>
    <property type="match status" value="1"/>
</dbReference>
<gene>
    <name evidence="5" type="ORF">FA14DRAFT_171572</name>
</gene>
<dbReference type="FunCoup" id="A0A316VBF4">
    <property type="interactions" value="95"/>
</dbReference>
<dbReference type="GO" id="GO:0005730">
    <property type="term" value="C:nucleolus"/>
    <property type="evidence" value="ECO:0007669"/>
    <property type="project" value="TreeGrafter"/>
</dbReference>
<evidence type="ECO:0000259" key="4">
    <source>
        <dbReference type="Pfam" id="PF26140"/>
    </source>
</evidence>
<evidence type="ECO:0000313" key="5">
    <source>
        <dbReference type="EMBL" id="PWN34846.1"/>
    </source>
</evidence>
<dbReference type="OrthoDB" id="72892at2759"/>
<dbReference type="InterPro" id="IPR032436">
    <property type="entry name" value="URB1_C"/>
</dbReference>
<dbReference type="InterPro" id="IPR021714">
    <property type="entry name" value="URB1_N"/>
</dbReference>
<feature type="compositionally biased region" description="Polar residues" evidence="1">
    <location>
        <begin position="9"/>
        <end position="20"/>
    </location>
</feature>